<proteinExistence type="predicted"/>
<keyword evidence="1" id="KW-1133">Transmembrane helix</keyword>
<evidence type="ECO:0000313" key="3">
    <source>
        <dbReference type="Proteomes" id="UP000008495"/>
    </source>
</evidence>
<dbReference type="EMBL" id="BAGZ01000009">
    <property type="protein sequence ID" value="GAB78491.1"/>
    <property type="molecule type" value="Genomic_DNA"/>
</dbReference>
<keyword evidence="3" id="KW-1185">Reference proteome</keyword>
<organism evidence="2 3">
    <name type="scientific">Austwickia chelonae NBRC 105200</name>
    <dbReference type="NCBI Taxonomy" id="1184607"/>
    <lineage>
        <taxon>Bacteria</taxon>
        <taxon>Bacillati</taxon>
        <taxon>Actinomycetota</taxon>
        <taxon>Actinomycetes</taxon>
        <taxon>Micrococcales</taxon>
        <taxon>Dermatophilaceae</taxon>
        <taxon>Austwickia</taxon>
    </lineage>
</organism>
<keyword evidence="1" id="KW-0472">Membrane</keyword>
<feature type="transmembrane region" description="Helical" evidence="1">
    <location>
        <begin position="51"/>
        <end position="69"/>
    </location>
</feature>
<evidence type="ECO:0000313" key="2">
    <source>
        <dbReference type="EMBL" id="GAB78491.1"/>
    </source>
</evidence>
<dbReference type="AlphaFoldDB" id="K6UMX4"/>
<protein>
    <submittedName>
        <fullName evidence="2">Uncharacterized protein</fullName>
    </submittedName>
</protein>
<sequence length="251" mass="27563">MSMLRTELLKILVYRTTLFAVAGALALTTFWDISLLLRGQNAPKVFDSGLAFGGIVLPLVWFTVPILVISGDTHHGTLWPALVSQPRPHRILVSKWIASVIVALVSAVTAWIALFAVVQIAPAGAELVPVMFSALPRLCTQAALCVTLGFALFLLTGYQGAPWIILGLMVWIHFMERVFSSTLQGKAGMIGMPFRLVDFWIRHRWVGAYAENDAVAFLPLTLYCVVTAVIAGSVFLFFSDSSGRTWGRKQR</sequence>
<dbReference type="RefSeq" id="WP_006503246.1">
    <property type="nucleotide sequence ID" value="NZ_BAGZ01000009.1"/>
</dbReference>
<feature type="transmembrane region" description="Helical" evidence="1">
    <location>
        <begin position="214"/>
        <end position="238"/>
    </location>
</feature>
<dbReference type="OrthoDB" id="9971613at2"/>
<evidence type="ECO:0000256" key="1">
    <source>
        <dbReference type="SAM" id="Phobius"/>
    </source>
</evidence>
<reference evidence="2 3" key="1">
    <citation type="submission" date="2012-08" db="EMBL/GenBank/DDBJ databases">
        <title>Whole genome shotgun sequence of Austwickia chelonae NBRC 105200.</title>
        <authorList>
            <person name="Yoshida I."/>
            <person name="Hosoyama A."/>
            <person name="Tsuchikane K."/>
            <person name="Katsumata H."/>
            <person name="Ando Y."/>
            <person name="Ohji S."/>
            <person name="Hamada M."/>
            <person name="Tamura T."/>
            <person name="Yamazoe A."/>
            <person name="Yamazaki S."/>
            <person name="Fujita N."/>
        </authorList>
    </citation>
    <scope>NUCLEOTIDE SEQUENCE [LARGE SCALE GENOMIC DNA]</scope>
    <source>
        <strain evidence="2 3">NBRC 105200</strain>
    </source>
</reference>
<dbReference type="STRING" id="100225.SAMN05421595_2762"/>
<name>K6UMX4_9MICO</name>
<keyword evidence="1" id="KW-0812">Transmembrane</keyword>
<feature type="transmembrane region" description="Helical" evidence="1">
    <location>
        <begin position="141"/>
        <end position="171"/>
    </location>
</feature>
<comment type="caution">
    <text evidence="2">The sequence shown here is derived from an EMBL/GenBank/DDBJ whole genome shotgun (WGS) entry which is preliminary data.</text>
</comment>
<dbReference type="Proteomes" id="UP000008495">
    <property type="component" value="Unassembled WGS sequence"/>
</dbReference>
<gene>
    <name evidence="2" type="ORF">AUCHE_09_00960</name>
</gene>
<feature type="transmembrane region" description="Helical" evidence="1">
    <location>
        <begin position="96"/>
        <end position="121"/>
    </location>
</feature>
<feature type="transmembrane region" description="Helical" evidence="1">
    <location>
        <begin position="12"/>
        <end position="31"/>
    </location>
</feature>
<accession>K6UMX4</accession>